<organism evidence="7 8">
    <name type="scientific">Paramuricea clavata</name>
    <name type="common">Red gorgonian</name>
    <name type="synonym">Violescent sea-whip</name>
    <dbReference type="NCBI Taxonomy" id="317549"/>
    <lineage>
        <taxon>Eukaryota</taxon>
        <taxon>Metazoa</taxon>
        <taxon>Cnidaria</taxon>
        <taxon>Anthozoa</taxon>
        <taxon>Octocorallia</taxon>
        <taxon>Malacalcyonacea</taxon>
        <taxon>Plexauridae</taxon>
        <taxon>Paramuricea</taxon>
    </lineage>
</organism>
<dbReference type="PANTHER" id="PTHR11085">
    <property type="entry name" value="NAD-DEPENDENT PROTEIN DEACYLASE SIRTUIN-5, MITOCHONDRIAL-RELATED"/>
    <property type="match status" value="1"/>
</dbReference>
<evidence type="ECO:0000256" key="3">
    <source>
        <dbReference type="ARBA" id="ARBA00022833"/>
    </source>
</evidence>
<evidence type="ECO:0000313" key="8">
    <source>
        <dbReference type="Proteomes" id="UP001152795"/>
    </source>
</evidence>
<comment type="caution">
    <text evidence="5">Lacks conserved residue(s) required for the propagation of feature annotation.</text>
</comment>
<dbReference type="SUPFAM" id="SSF52467">
    <property type="entry name" value="DHS-like NAD/FAD-binding domain"/>
    <property type="match status" value="1"/>
</dbReference>
<feature type="binding site" evidence="5">
    <location>
        <position position="40"/>
    </location>
    <ligand>
        <name>Zn(2+)</name>
        <dbReference type="ChEBI" id="CHEBI:29105"/>
    </ligand>
</feature>
<keyword evidence="4" id="KW-0520">NAD</keyword>
<sequence>MFVEKCENCGKQYLFGNPVTTLGLKRTGKLCLKGGRRGKCRGKLCDTILDWEDSLPVDDLAASEQHSRQADVSVCLGTSLQINPSGNLPAQTVKHGGKLVIINLQKTKHDKKACLVIHGYVDRVVEGLARHLNMTIPPYVPLSPFKDTDAPPVIMAPVKYENTDLANYEEDSKLKKDTLKKSYVDTNPIQSSNVEKPIDMQVQVSESRLEELRSAIKTTEGKLFTVESTQAQLKSSTLSNQLSVNDLYNTFGDSSPVQSKDCSAKLQHEQAEVSEDVKIKHEDLESSVRELQCPAVPMKKTKYNHNAAF</sequence>
<evidence type="ECO:0000256" key="5">
    <source>
        <dbReference type="PROSITE-ProRule" id="PRU00236"/>
    </source>
</evidence>
<dbReference type="Gene3D" id="2.20.28.200">
    <property type="match status" value="1"/>
</dbReference>
<dbReference type="InterPro" id="IPR029035">
    <property type="entry name" value="DHS-like_NAD/FAD-binding_dom"/>
</dbReference>
<comment type="caution">
    <text evidence="7">The sequence shown here is derived from an EMBL/GenBank/DDBJ whole genome shotgun (WGS) entry which is preliminary data.</text>
</comment>
<dbReference type="EC" id="2.3.1.286" evidence="1"/>
<dbReference type="OrthoDB" id="2919105at2759"/>
<keyword evidence="3 5" id="KW-0862">Zinc</keyword>
<dbReference type="PANTHER" id="PTHR11085:SF12">
    <property type="entry name" value="NAD-DEPENDENT PROTEIN DEACYLASE SIRTUIN-6"/>
    <property type="match status" value="1"/>
</dbReference>
<dbReference type="GO" id="GO:0000122">
    <property type="term" value="P:negative regulation of transcription by RNA polymerase II"/>
    <property type="evidence" value="ECO:0007669"/>
    <property type="project" value="TreeGrafter"/>
</dbReference>
<dbReference type="GO" id="GO:0046872">
    <property type="term" value="F:metal ion binding"/>
    <property type="evidence" value="ECO:0007669"/>
    <property type="project" value="UniProtKB-KW"/>
</dbReference>
<dbReference type="Gene3D" id="3.40.50.1220">
    <property type="entry name" value="TPP-binding domain"/>
    <property type="match status" value="1"/>
</dbReference>
<evidence type="ECO:0000313" key="7">
    <source>
        <dbReference type="EMBL" id="CAB3982012.1"/>
    </source>
</evidence>
<dbReference type="InterPro" id="IPR050134">
    <property type="entry name" value="NAD-dep_sirtuin_deacylases"/>
</dbReference>
<dbReference type="InterPro" id="IPR026590">
    <property type="entry name" value="Ssirtuin_cat_dom"/>
</dbReference>
<dbReference type="PROSITE" id="PS50305">
    <property type="entry name" value="SIRTUIN"/>
    <property type="match status" value="1"/>
</dbReference>
<feature type="domain" description="Deacetylase sirtuin-type" evidence="6">
    <location>
        <begin position="1"/>
        <end position="135"/>
    </location>
</feature>
<evidence type="ECO:0000256" key="4">
    <source>
        <dbReference type="ARBA" id="ARBA00023027"/>
    </source>
</evidence>
<accession>A0A6S7G0C5</accession>
<evidence type="ECO:0000256" key="2">
    <source>
        <dbReference type="ARBA" id="ARBA00022723"/>
    </source>
</evidence>
<proteinExistence type="predicted"/>
<dbReference type="Proteomes" id="UP001152795">
    <property type="component" value="Unassembled WGS sequence"/>
</dbReference>
<evidence type="ECO:0000256" key="1">
    <source>
        <dbReference type="ARBA" id="ARBA00012928"/>
    </source>
</evidence>
<dbReference type="GO" id="GO:0070403">
    <property type="term" value="F:NAD+ binding"/>
    <property type="evidence" value="ECO:0007669"/>
    <property type="project" value="TreeGrafter"/>
</dbReference>
<reference evidence="7" key="1">
    <citation type="submission" date="2020-04" db="EMBL/GenBank/DDBJ databases">
        <authorList>
            <person name="Alioto T."/>
            <person name="Alioto T."/>
            <person name="Gomez Garrido J."/>
        </authorList>
    </citation>
    <scope>NUCLEOTIDE SEQUENCE</scope>
    <source>
        <strain evidence="7">A484AB</strain>
    </source>
</reference>
<keyword evidence="2 5" id="KW-0479">Metal-binding</keyword>
<feature type="binding site" evidence="5">
    <location>
        <position position="6"/>
    </location>
    <ligand>
        <name>Zn(2+)</name>
        <dbReference type="ChEBI" id="CHEBI:29105"/>
    </ligand>
</feature>
<evidence type="ECO:0000259" key="6">
    <source>
        <dbReference type="PROSITE" id="PS50305"/>
    </source>
</evidence>
<dbReference type="GO" id="GO:0046969">
    <property type="term" value="F:histone H3K9 deacetylase activity, NAD-dependent"/>
    <property type="evidence" value="ECO:0007669"/>
    <property type="project" value="TreeGrafter"/>
</dbReference>
<name>A0A6S7G0C5_PARCT</name>
<dbReference type="GO" id="GO:0003714">
    <property type="term" value="F:transcription corepressor activity"/>
    <property type="evidence" value="ECO:0007669"/>
    <property type="project" value="TreeGrafter"/>
</dbReference>
<dbReference type="GO" id="GO:0005634">
    <property type="term" value="C:nucleus"/>
    <property type="evidence" value="ECO:0007669"/>
    <property type="project" value="TreeGrafter"/>
</dbReference>
<feature type="binding site" evidence="5">
    <location>
        <position position="9"/>
    </location>
    <ligand>
        <name>Zn(2+)</name>
        <dbReference type="ChEBI" id="CHEBI:29105"/>
    </ligand>
</feature>
<dbReference type="AlphaFoldDB" id="A0A6S7G0C5"/>
<keyword evidence="8" id="KW-1185">Reference proteome</keyword>
<feature type="binding site" evidence="5">
    <location>
        <position position="31"/>
    </location>
    <ligand>
        <name>Zn(2+)</name>
        <dbReference type="ChEBI" id="CHEBI:29105"/>
    </ligand>
</feature>
<dbReference type="EMBL" id="CACRXK020000453">
    <property type="protein sequence ID" value="CAB3982012.1"/>
    <property type="molecule type" value="Genomic_DNA"/>
</dbReference>
<protein>
    <recommendedName>
        <fullName evidence="1">protein acetyllysine N-acetyltransferase</fullName>
        <ecNumber evidence="1">2.3.1.286</ecNumber>
    </recommendedName>
</protein>
<gene>
    <name evidence="7" type="ORF">PACLA_8A010997</name>
</gene>